<dbReference type="STRING" id="29172.A0A0D8Y3K7"/>
<evidence type="ECO:0000259" key="1">
    <source>
        <dbReference type="PROSITE" id="PS50848"/>
    </source>
</evidence>
<evidence type="ECO:0000313" key="2">
    <source>
        <dbReference type="EMBL" id="KJH49166.1"/>
    </source>
</evidence>
<dbReference type="PANTHER" id="PTHR19308">
    <property type="entry name" value="PHOSPHATIDYLCHOLINE TRANSFER PROTEIN"/>
    <property type="match status" value="1"/>
</dbReference>
<dbReference type="PROSITE" id="PS50848">
    <property type="entry name" value="START"/>
    <property type="match status" value="1"/>
</dbReference>
<dbReference type="Proteomes" id="UP000053766">
    <property type="component" value="Unassembled WGS sequence"/>
</dbReference>
<dbReference type="SUPFAM" id="SSF55961">
    <property type="entry name" value="Bet v1-like"/>
    <property type="match status" value="1"/>
</dbReference>
<dbReference type="EMBL" id="KN716244">
    <property type="protein sequence ID" value="KJH49166.1"/>
    <property type="molecule type" value="Genomic_DNA"/>
</dbReference>
<proteinExistence type="predicted"/>
<dbReference type="GO" id="GO:0008289">
    <property type="term" value="F:lipid binding"/>
    <property type="evidence" value="ECO:0007669"/>
    <property type="project" value="InterPro"/>
</dbReference>
<reference evidence="2 3" key="1">
    <citation type="submission" date="2013-11" db="EMBL/GenBank/DDBJ databases">
        <title>Draft genome of the bovine lungworm Dictyocaulus viviparus.</title>
        <authorList>
            <person name="Mitreva M."/>
        </authorList>
    </citation>
    <scope>NUCLEOTIDE SEQUENCE [LARGE SCALE GENOMIC DNA]</scope>
    <source>
        <strain evidence="2 3">HannoverDv2000</strain>
    </source>
</reference>
<accession>A0A0D8Y3K7</accession>
<keyword evidence="3" id="KW-1185">Reference proteome</keyword>
<feature type="domain" description="START" evidence="1">
    <location>
        <begin position="1"/>
        <end position="205"/>
    </location>
</feature>
<dbReference type="OrthoDB" id="5403181at2759"/>
<dbReference type="AlphaFoldDB" id="A0A0D8Y3K7"/>
<reference evidence="3" key="2">
    <citation type="journal article" date="2016" name="Sci. Rep.">
        <title>Dictyocaulus viviparus genome, variome and transcriptome elucidate lungworm biology and support future intervention.</title>
        <authorList>
            <person name="McNulty S.N."/>
            <person name="Strube C."/>
            <person name="Rosa B.A."/>
            <person name="Martin J.C."/>
            <person name="Tyagi R."/>
            <person name="Choi Y.J."/>
            <person name="Wang Q."/>
            <person name="Hallsworth Pepin K."/>
            <person name="Zhang X."/>
            <person name="Ozersky P."/>
            <person name="Wilson R.K."/>
            <person name="Sternberg P.W."/>
            <person name="Gasser R.B."/>
            <person name="Mitreva M."/>
        </authorList>
    </citation>
    <scope>NUCLEOTIDE SEQUENCE [LARGE SCALE GENOMIC DNA]</scope>
    <source>
        <strain evidence="3">HannoverDv2000</strain>
    </source>
</reference>
<dbReference type="InterPro" id="IPR051213">
    <property type="entry name" value="START_lipid_transfer"/>
</dbReference>
<gene>
    <name evidence="2" type="ORF">DICVIV_04725</name>
</gene>
<name>A0A0D8Y3K7_DICVI</name>
<dbReference type="GO" id="GO:0005737">
    <property type="term" value="C:cytoplasm"/>
    <property type="evidence" value="ECO:0007669"/>
    <property type="project" value="UniProtKB-ARBA"/>
</dbReference>
<protein>
    <submittedName>
        <fullName evidence="2">START domain protein</fullName>
    </submittedName>
</protein>
<dbReference type="InterPro" id="IPR002913">
    <property type="entry name" value="START_lipid-bd_dom"/>
</dbReference>
<dbReference type="InterPro" id="IPR023393">
    <property type="entry name" value="START-like_dom_sf"/>
</dbReference>
<dbReference type="Pfam" id="PF01852">
    <property type="entry name" value="START"/>
    <property type="match status" value="1"/>
</dbReference>
<sequence length="260" mass="30378">MVRISEARVWKDADYMKVRDLCENMQGWNEKKGITIYSKTVPCNRYHMFKAVAKFPDVLPSLAYDVLQDTSYRTHWDRHMADQSFIGIINPNSDIGYYALSSIPPIRARDFVMQRSWLDTGNEKLICGNSVYHQDYPPKKGYVRGIAFLSAYLIKPLSDKGCQIIHISHSDPRGTIPTWLVNRITRVLAPKLIRKLHDACLAYTKWKEENQPDFKPWIYPKQQACYPRIDMKKCQAKEYTEEIFDESENNPEKSLTDEDE</sequence>
<organism evidence="2 3">
    <name type="scientific">Dictyocaulus viviparus</name>
    <name type="common">Bovine lungworm</name>
    <dbReference type="NCBI Taxonomy" id="29172"/>
    <lineage>
        <taxon>Eukaryota</taxon>
        <taxon>Metazoa</taxon>
        <taxon>Ecdysozoa</taxon>
        <taxon>Nematoda</taxon>
        <taxon>Chromadorea</taxon>
        <taxon>Rhabditida</taxon>
        <taxon>Rhabditina</taxon>
        <taxon>Rhabditomorpha</taxon>
        <taxon>Strongyloidea</taxon>
        <taxon>Metastrongylidae</taxon>
        <taxon>Dictyocaulus</taxon>
    </lineage>
</organism>
<dbReference type="SMART" id="SM00234">
    <property type="entry name" value="START"/>
    <property type="match status" value="1"/>
</dbReference>
<evidence type="ECO:0000313" key="3">
    <source>
        <dbReference type="Proteomes" id="UP000053766"/>
    </source>
</evidence>
<dbReference type="Gene3D" id="3.30.530.20">
    <property type="match status" value="1"/>
</dbReference>
<dbReference type="PANTHER" id="PTHR19308:SF14">
    <property type="entry name" value="START DOMAIN-CONTAINING PROTEIN"/>
    <property type="match status" value="1"/>
</dbReference>